<dbReference type="GO" id="GO:0042277">
    <property type="term" value="F:peptide binding"/>
    <property type="evidence" value="ECO:0007669"/>
    <property type="project" value="TreeGrafter"/>
</dbReference>
<evidence type="ECO:0000256" key="5">
    <source>
        <dbReference type="ARBA" id="ARBA00022723"/>
    </source>
</evidence>
<evidence type="ECO:0000313" key="11">
    <source>
        <dbReference type="Proteomes" id="UP000887566"/>
    </source>
</evidence>
<dbReference type="GO" id="GO:0016020">
    <property type="term" value="C:membrane"/>
    <property type="evidence" value="ECO:0007669"/>
    <property type="project" value="TreeGrafter"/>
</dbReference>
<evidence type="ECO:0000259" key="10">
    <source>
        <dbReference type="Pfam" id="PF17900"/>
    </source>
</evidence>
<evidence type="ECO:0000256" key="3">
    <source>
        <dbReference type="ARBA" id="ARBA00022438"/>
    </source>
</evidence>
<keyword evidence="6" id="KW-0378">Hydrolase</keyword>
<feature type="domain" description="Aminopeptidase N-like N-terminal" evidence="10">
    <location>
        <begin position="19"/>
        <end position="202"/>
    </location>
</feature>
<name>A0A914UVZ4_9BILA</name>
<dbReference type="FunFam" id="2.60.40.1730:FF:000002">
    <property type="entry name" value="Aminopeptidase"/>
    <property type="match status" value="1"/>
</dbReference>
<organism evidence="11 12">
    <name type="scientific">Plectus sambesii</name>
    <dbReference type="NCBI Taxonomy" id="2011161"/>
    <lineage>
        <taxon>Eukaryota</taxon>
        <taxon>Metazoa</taxon>
        <taxon>Ecdysozoa</taxon>
        <taxon>Nematoda</taxon>
        <taxon>Chromadorea</taxon>
        <taxon>Plectida</taxon>
        <taxon>Plectina</taxon>
        <taxon>Plectoidea</taxon>
        <taxon>Plectidae</taxon>
        <taxon>Plectus</taxon>
    </lineage>
</organism>
<dbReference type="InterPro" id="IPR042097">
    <property type="entry name" value="Aminopeptidase_N-like_N_sf"/>
</dbReference>
<keyword evidence="3" id="KW-0031">Aminopeptidase</keyword>
<dbReference type="AlphaFoldDB" id="A0A914UVZ4"/>
<accession>A0A914UVZ4</accession>
<dbReference type="GO" id="GO:0043171">
    <property type="term" value="P:peptide catabolic process"/>
    <property type="evidence" value="ECO:0007669"/>
    <property type="project" value="TreeGrafter"/>
</dbReference>
<proteinExistence type="inferred from homology"/>
<dbReference type="PANTHER" id="PTHR11533">
    <property type="entry name" value="PROTEASE M1 ZINC METALLOPROTEASE"/>
    <property type="match status" value="1"/>
</dbReference>
<reference evidence="12" key="1">
    <citation type="submission" date="2022-11" db="UniProtKB">
        <authorList>
            <consortium name="WormBaseParasite"/>
        </authorList>
    </citation>
    <scope>IDENTIFICATION</scope>
</reference>
<dbReference type="Proteomes" id="UP000887566">
    <property type="component" value="Unplaced"/>
</dbReference>
<dbReference type="GO" id="GO:0070006">
    <property type="term" value="F:metalloaminopeptidase activity"/>
    <property type="evidence" value="ECO:0007669"/>
    <property type="project" value="TreeGrafter"/>
</dbReference>
<dbReference type="InterPro" id="IPR001930">
    <property type="entry name" value="Peptidase_M1"/>
</dbReference>
<evidence type="ECO:0000259" key="9">
    <source>
        <dbReference type="Pfam" id="PF01433"/>
    </source>
</evidence>
<feature type="domain" description="Peptidase M1 membrane alanine aminopeptidase" evidence="9">
    <location>
        <begin position="237"/>
        <end position="273"/>
    </location>
</feature>
<evidence type="ECO:0000256" key="7">
    <source>
        <dbReference type="ARBA" id="ARBA00022833"/>
    </source>
</evidence>
<sequence>MSATNGNSDKFSKLPELVKPRHYDITLKPDLTNFTFEGHETIKLEVVKPTNFLKFHSSEIVISEASAKTSEGAEWSNLPIEYDSKWMTVTLRLPEEVAKGDVTLTLKFTGVLNDKMHGFYRSSYKAADGTQRYLASTQFESTYARLSFPCWDEPLYKATFDVTLVVDEHLTALSNMGVVSENVGDGKKTVKYGTTPIMSTYLVAFVVGEFDYVESQTKGGVAMRVYSVPGKKEQGEFALELATRAIEWYNEWFGIDYPLPKCDLIAIPDFSMGIYLFL</sequence>
<dbReference type="InterPro" id="IPR014782">
    <property type="entry name" value="Peptidase_M1_dom"/>
</dbReference>
<dbReference type="WBParaSite" id="PSAMB.scaffold13036size2463.g35235.t1">
    <property type="protein sequence ID" value="PSAMB.scaffold13036size2463.g35235.t1"/>
    <property type="gene ID" value="PSAMB.scaffold13036size2463.g35235"/>
</dbReference>
<dbReference type="InterPro" id="IPR045357">
    <property type="entry name" value="Aminopeptidase_N-like_N"/>
</dbReference>
<dbReference type="Gene3D" id="3.30.2010.30">
    <property type="match status" value="1"/>
</dbReference>
<dbReference type="GO" id="GO:0008270">
    <property type="term" value="F:zinc ion binding"/>
    <property type="evidence" value="ECO:0007669"/>
    <property type="project" value="InterPro"/>
</dbReference>
<evidence type="ECO:0000256" key="6">
    <source>
        <dbReference type="ARBA" id="ARBA00022801"/>
    </source>
</evidence>
<keyword evidence="4" id="KW-0645">Protease</keyword>
<dbReference type="PANTHER" id="PTHR11533:SF174">
    <property type="entry name" value="PUROMYCIN-SENSITIVE AMINOPEPTIDASE-RELATED"/>
    <property type="match status" value="1"/>
</dbReference>
<dbReference type="InterPro" id="IPR050344">
    <property type="entry name" value="Peptidase_M1_aminopeptidases"/>
</dbReference>
<comment type="cofactor">
    <cofactor evidence="1">
        <name>Zn(2+)</name>
        <dbReference type="ChEBI" id="CHEBI:29105"/>
    </cofactor>
</comment>
<dbReference type="GO" id="GO:0005615">
    <property type="term" value="C:extracellular space"/>
    <property type="evidence" value="ECO:0007669"/>
    <property type="project" value="TreeGrafter"/>
</dbReference>
<evidence type="ECO:0000256" key="4">
    <source>
        <dbReference type="ARBA" id="ARBA00022670"/>
    </source>
</evidence>
<dbReference type="Pfam" id="PF17900">
    <property type="entry name" value="Peptidase_M1_N"/>
    <property type="match status" value="1"/>
</dbReference>
<evidence type="ECO:0000256" key="1">
    <source>
        <dbReference type="ARBA" id="ARBA00001947"/>
    </source>
</evidence>
<keyword evidence="8" id="KW-0482">Metalloprotease</keyword>
<dbReference type="GO" id="GO:0006508">
    <property type="term" value="P:proteolysis"/>
    <property type="evidence" value="ECO:0007669"/>
    <property type="project" value="UniProtKB-KW"/>
</dbReference>
<dbReference type="InterPro" id="IPR034016">
    <property type="entry name" value="M1_APN-typ"/>
</dbReference>
<keyword evidence="5" id="KW-0479">Metal-binding</keyword>
<protein>
    <submittedName>
        <fullName evidence="12">Uncharacterized protein</fullName>
    </submittedName>
</protein>
<keyword evidence="11" id="KW-1185">Reference proteome</keyword>
<comment type="similarity">
    <text evidence="2">Belongs to the peptidase M1 family.</text>
</comment>
<dbReference type="CDD" id="cd09601">
    <property type="entry name" value="M1_APN-Q_like"/>
    <property type="match status" value="1"/>
</dbReference>
<evidence type="ECO:0000256" key="2">
    <source>
        <dbReference type="ARBA" id="ARBA00010136"/>
    </source>
</evidence>
<evidence type="ECO:0000313" key="12">
    <source>
        <dbReference type="WBParaSite" id="PSAMB.scaffold13036size2463.g35235.t1"/>
    </source>
</evidence>
<dbReference type="GO" id="GO:0005737">
    <property type="term" value="C:cytoplasm"/>
    <property type="evidence" value="ECO:0007669"/>
    <property type="project" value="TreeGrafter"/>
</dbReference>
<dbReference type="PRINTS" id="PR00756">
    <property type="entry name" value="ALADIPTASE"/>
</dbReference>
<keyword evidence="7" id="KW-0862">Zinc</keyword>
<evidence type="ECO:0000256" key="8">
    <source>
        <dbReference type="ARBA" id="ARBA00023049"/>
    </source>
</evidence>
<dbReference type="SUPFAM" id="SSF63737">
    <property type="entry name" value="Leukotriene A4 hydrolase N-terminal domain"/>
    <property type="match status" value="1"/>
</dbReference>
<dbReference type="Pfam" id="PF01433">
    <property type="entry name" value="Peptidase_M1"/>
    <property type="match status" value="1"/>
</dbReference>
<dbReference type="Gene3D" id="2.60.40.1730">
    <property type="entry name" value="tricorn interacting facor f3 domain"/>
    <property type="match status" value="1"/>
</dbReference>
<dbReference type="SUPFAM" id="SSF55486">
    <property type="entry name" value="Metalloproteases ('zincins'), catalytic domain"/>
    <property type="match status" value="1"/>
</dbReference>